<dbReference type="EMBL" id="CAJVPQ010000274">
    <property type="protein sequence ID" value="CAG8465509.1"/>
    <property type="molecule type" value="Genomic_DNA"/>
</dbReference>
<gene>
    <name evidence="2" type="ORF">FCALED_LOCUS1956</name>
</gene>
<dbReference type="OrthoDB" id="5979581at2759"/>
<dbReference type="Proteomes" id="UP000789570">
    <property type="component" value="Unassembled WGS sequence"/>
</dbReference>
<proteinExistence type="predicted"/>
<accession>A0A9N8VYJ4</accession>
<name>A0A9N8VYJ4_9GLOM</name>
<comment type="caution">
    <text evidence="2">The sequence shown here is derived from an EMBL/GenBank/DDBJ whole genome shotgun (WGS) entry which is preliminary data.</text>
</comment>
<organism evidence="2 3">
    <name type="scientific">Funneliformis caledonium</name>
    <dbReference type="NCBI Taxonomy" id="1117310"/>
    <lineage>
        <taxon>Eukaryota</taxon>
        <taxon>Fungi</taxon>
        <taxon>Fungi incertae sedis</taxon>
        <taxon>Mucoromycota</taxon>
        <taxon>Glomeromycotina</taxon>
        <taxon>Glomeromycetes</taxon>
        <taxon>Glomerales</taxon>
        <taxon>Glomeraceae</taxon>
        <taxon>Funneliformis</taxon>
    </lineage>
</organism>
<dbReference type="Gene3D" id="1.10.510.10">
    <property type="entry name" value="Transferase(Phosphotransferase) domain 1"/>
    <property type="match status" value="1"/>
</dbReference>
<dbReference type="InterPro" id="IPR011009">
    <property type="entry name" value="Kinase-like_dom_sf"/>
</dbReference>
<dbReference type="Pfam" id="PF20713">
    <property type="entry name" value="DUF6826"/>
    <property type="match status" value="1"/>
</dbReference>
<feature type="non-terminal residue" evidence="2">
    <location>
        <position position="450"/>
    </location>
</feature>
<evidence type="ECO:0000313" key="2">
    <source>
        <dbReference type="EMBL" id="CAG8465509.1"/>
    </source>
</evidence>
<dbReference type="AlphaFoldDB" id="A0A9N8VYJ4"/>
<keyword evidence="3" id="KW-1185">Reference proteome</keyword>
<dbReference type="GO" id="GO:0005524">
    <property type="term" value="F:ATP binding"/>
    <property type="evidence" value="ECO:0007669"/>
    <property type="project" value="InterPro"/>
</dbReference>
<dbReference type="SUPFAM" id="SSF56112">
    <property type="entry name" value="Protein kinase-like (PK-like)"/>
    <property type="match status" value="1"/>
</dbReference>
<dbReference type="GO" id="GO:0004672">
    <property type="term" value="F:protein kinase activity"/>
    <property type="evidence" value="ECO:0007669"/>
    <property type="project" value="InterPro"/>
</dbReference>
<evidence type="ECO:0000313" key="3">
    <source>
        <dbReference type="Proteomes" id="UP000789570"/>
    </source>
</evidence>
<feature type="domain" description="Protein kinase" evidence="1">
    <location>
        <begin position="172"/>
        <end position="450"/>
    </location>
</feature>
<dbReference type="InterPro" id="IPR049229">
    <property type="entry name" value="DUF6826"/>
</dbReference>
<sequence length="450" mass="51829">MESWKAAEDKIQEIFNDINIRAKIRFQLLKMGEADRLNYFVGGNEEIKVTLEEFLKKVPDIVSLQRGIVELNQKMDSGFRKIHKVMEASFYSSGTFNETDTGKLVLAAPPISFPFDLTTSTKARSPGKFNRPPNKDKYANPSEAKIQDYFMSECKALENYDFINNKLTVIDTHLAPTLGTRKPDFLFIPNDSHLDMLNAVVVVEVKKRFGENFSNAQIGQAISFGEKTLQLQPQRNYVYVVLTDCLIINIYKVTRVDMNNNYQNPITQFKYDHVAPQPLEKNPVSDKRWKYLAEPVLSMKESSNDNTLIMTPFGEKIRNLQKQDIRDIIITLQNVHSHGIIHRDLRKFNFLRNLDDLSIFIADWGYSAEILVNTTFAGALECMPDAILESLINGEEIIYSPQVDLICFVRSFYLMLHRPSLERIPFDRDDNIKNRAQMLLNFWKGCAKSE</sequence>
<dbReference type="PROSITE" id="PS50011">
    <property type="entry name" value="PROTEIN_KINASE_DOM"/>
    <property type="match status" value="1"/>
</dbReference>
<evidence type="ECO:0000259" key="1">
    <source>
        <dbReference type="PROSITE" id="PS50011"/>
    </source>
</evidence>
<reference evidence="2" key="1">
    <citation type="submission" date="2021-06" db="EMBL/GenBank/DDBJ databases">
        <authorList>
            <person name="Kallberg Y."/>
            <person name="Tangrot J."/>
            <person name="Rosling A."/>
        </authorList>
    </citation>
    <scope>NUCLEOTIDE SEQUENCE</scope>
    <source>
        <strain evidence="2">UK204</strain>
    </source>
</reference>
<dbReference type="InterPro" id="IPR000719">
    <property type="entry name" value="Prot_kinase_dom"/>
</dbReference>
<protein>
    <submittedName>
        <fullName evidence="2">5076_t:CDS:1</fullName>
    </submittedName>
</protein>